<feature type="domain" description="Glucose-methanol-choline oxidoreductase C-terminal" evidence="1">
    <location>
        <begin position="79"/>
        <end position="111"/>
    </location>
</feature>
<protein>
    <recommendedName>
        <fullName evidence="1">Glucose-methanol-choline oxidoreductase C-terminal domain-containing protein</fullName>
    </recommendedName>
</protein>
<dbReference type="Pfam" id="PF05199">
    <property type="entry name" value="GMC_oxred_C"/>
    <property type="match status" value="1"/>
</dbReference>
<evidence type="ECO:0000313" key="3">
    <source>
        <dbReference type="Proteomes" id="UP000828390"/>
    </source>
</evidence>
<name>A0A9D3YZ21_DREPO</name>
<sequence>MKLLYALLGKGIYSTSDTSAFVHLEKAYVGKRYSDTQLIFEATLYLENVLNYENHIAHALLNSDANQHGFTCAICLTRPFSRGQITLKSNDPFDHPTIDQKYLEDERDKKKTDWRDTCMGEAY</sequence>
<dbReference type="InterPro" id="IPR007867">
    <property type="entry name" value="GMC_OxRtase_C"/>
</dbReference>
<organism evidence="2 3">
    <name type="scientific">Dreissena polymorpha</name>
    <name type="common">Zebra mussel</name>
    <name type="synonym">Mytilus polymorpha</name>
    <dbReference type="NCBI Taxonomy" id="45954"/>
    <lineage>
        <taxon>Eukaryota</taxon>
        <taxon>Metazoa</taxon>
        <taxon>Spiralia</taxon>
        <taxon>Lophotrochozoa</taxon>
        <taxon>Mollusca</taxon>
        <taxon>Bivalvia</taxon>
        <taxon>Autobranchia</taxon>
        <taxon>Heteroconchia</taxon>
        <taxon>Euheterodonta</taxon>
        <taxon>Imparidentia</taxon>
        <taxon>Neoheterodontei</taxon>
        <taxon>Myida</taxon>
        <taxon>Dreissenoidea</taxon>
        <taxon>Dreissenidae</taxon>
        <taxon>Dreissena</taxon>
    </lineage>
</organism>
<reference evidence="2" key="2">
    <citation type="submission" date="2020-11" db="EMBL/GenBank/DDBJ databases">
        <authorList>
            <person name="McCartney M.A."/>
            <person name="Auch B."/>
            <person name="Kono T."/>
            <person name="Mallez S."/>
            <person name="Becker A."/>
            <person name="Gohl D.M."/>
            <person name="Silverstein K.A.T."/>
            <person name="Koren S."/>
            <person name="Bechman K.B."/>
            <person name="Herman A."/>
            <person name="Abrahante J.E."/>
            <person name="Garbe J."/>
        </authorList>
    </citation>
    <scope>NUCLEOTIDE SEQUENCE</scope>
    <source>
        <strain evidence="2">Duluth1</strain>
        <tissue evidence="2">Whole animal</tissue>
    </source>
</reference>
<evidence type="ECO:0000313" key="2">
    <source>
        <dbReference type="EMBL" id="KAH3708892.1"/>
    </source>
</evidence>
<dbReference type="SUPFAM" id="SSF54373">
    <property type="entry name" value="FAD-linked reductases, C-terminal domain"/>
    <property type="match status" value="1"/>
</dbReference>
<dbReference type="Gene3D" id="3.30.560.10">
    <property type="entry name" value="Glucose Oxidase, domain 3"/>
    <property type="match status" value="1"/>
</dbReference>
<reference evidence="2" key="1">
    <citation type="journal article" date="2019" name="bioRxiv">
        <title>The Genome of the Zebra Mussel, Dreissena polymorpha: A Resource for Invasive Species Research.</title>
        <authorList>
            <person name="McCartney M.A."/>
            <person name="Auch B."/>
            <person name="Kono T."/>
            <person name="Mallez S."/>
            <person name="Zhang Y."/>
            <person name="Obille A."/>
            <person name="Becker A."/>
            <person name="Abrahante J.E."/>
            <person name="Garbe J."/>
            <person name="Badalamenti J.P."/>
            <person name="Herman A."/>
            <person name="Mangelson H."/>
            <person name="Liachko I."/>
            <person name="Sullivan S."/>
            <person name="Sone E.D."/>
            <person name="Koren S."/>
            <person name="Silverstein K.A.T."/>
            <person name="Beckman K.B."/>
            <person name="Gohl D.M."/>
        </authorList>
    </citation>
    <scope>NUCLEOTIDE SEQUENCE</scope>
    <source>
        <strain evidence="2">Duluth1</strain>
        <tissue evidence="2">Whole animal</tissue>
    </source>
</reference>
<dbReference type="Proteomes" id="UP000828390">
    <property type="component" value="Unassembled WGS sequence"/>
</dbReference>
<gene>
    <name evidence="2" type="ORF">DPMN_068351</name>
</gene>
<comment type="caution">
    <text evidence="2">The sequence shown here is derived from an EMBL/GenBank/DDBJ whole genome shotgun (WGS) entry which is preliminary data.</text>
</comment>
<evidence type="ECO:0000259" key="1">
    <source>
        <dbReference type="Pfam" id="PF05199"/>
    </source>
</evidence>
<dbReference type="EMBL" id="JAIWYP010000014">
    <property type="protein sequence ID" value="KAH3708892.1"/>
    <property type="molecule type" value="Genomic_DNA"/>
</dbReference>
<keyword evidence="3" id="KW-1185">Reference proteome</keyword>
<dbReference type="AlphaFoldDB" id="A0A9D3YZ21"/>
<accession>A0A9D3YZ21</accession>
<dbReference type="GO" id="GO:0016614">
    <property type="term" value="F:oxidoreductase activity, acting on CH-OH group of donors"/>
    <property type="evidence" value="ECO:0007669"/>
    <property type="project" value="InterPro"/>
</dbReference>
<proteinExistence type="predicted"/>